<evidence type="ECO:0000256" key="4">
    <source>
        <dbReference type="ARBA" id="ARBA00023136"/>
    </source>
</evidence>
<proteinExistence type="predicted"/>
<dbReference type="Gene3D" id="1.20.58.340">
    <property type="entry name" value="Magnesium transport protein CorA, transmembrane region"/>
    <property type="match status" value="1"/>
</dbReference>
<evidence type="ECO:0000313" key="8">
    <source>
        <dbReference type="Proteomes" id="UP000504638"/>
    </source>
</evidence>
<feature type="signal peptide" evidence="6">
    <location>
        <begin position="1"/>
        <end position="20"/>
    </location>
</feature>
<evidence type="ECO:0000256" key="3">
    <source>
        <dbReference type="ARBA" id="ARBA00022989"/>
    </source>
</evidence>
<feature type="transmembrane region" description="Helical" evidence="5">
    <location>
        <begin position="334"/>
        <end position="360"/>
    </location>
</feature>
<evidence type="ECO:0000313" key="9">
    <source>
        <dbReference type="RefSeq" id="XP_033538277.1"/>
    </source>
</evidence>
<accession>A0A6G1GFF2</accession>
<evidence type="ECO:0000256" key="5">
    <source>
        <dbReference type="SAM" id="Phobius"/>
    </source>
</evidence>
<keyword evidence="4 5" id="KW-0472">Membrane</keyword>
<dbReference type="InterPro" id="IPR045863">
    <property type="entry name" value="CorA_TM1_TM2"/>
</dbReference>
<comment type="subcellular location">
    <subcellularLocation>
        <location evidence="1">Membrane</location>
        <topology evidence="1">Multi-pass membrane protein</topology>
    </subcellularLocation>
</comment>
<reference evidence="7 9" key="1">
    <citation type="submission" date="2020-01" db="EMBL/GenBank/DDBJ databases">
        <authorList>
            <consortium name="DOE Joint Genome Institute"/>
            <person name="Haridas S."/>
            <person name="Albert R."/>
            <person name="Binder M."/>
            <person name="Bloem J."/>
            <person name="Labutti K."/>
            <person name="Salamov A."/>
            <person name="Andreopoulos B."/>
            <person name="Baker S.E."/>
            <person name="Barry K."/>
            <person name="Bills G."/>
            <person name="Bluhm B.H."/>
            <person name="Cannon C."/>
            <person name="Castanera R."/>
            <person name="Culley D.E."/>
            <person name="Daum C."/>
            <person name="Ezra D."/>
            <person name="Gonzalez J.B."/>
            <person name="Henrissat B."/>
            <person name="Kuo A."/>
            <person name="Liang C."/>
            <person name="Lipzen A."/>
            <person name="Lutzoni F."/>
            <person name="Magnuson J."/>
            <person name="Mondo S."/>
            <person name="Nolan M."/>
            <person name="Ohm R."/>
            <person name="Pangilinan J."/>
            <person name="Park H.-J."/>
            <person name="Ramirez L."/>
            <person name="Alfaro M."/>
            <person name="Sun H."/>
            <person name="Tritt A."/>
            <person name="Yoshinaga Y."/>
            <person name="Zwiers L.-H."/>
            <person name="Turgeon B.G."/>
            <person name="Goodwin S.B."/>
            <person name="Spatafora J.W."/>
            <person name="Crous P.W."/>
            <person name="Grigoriev I.V."/>
        </authorList>
    </citation>
    <scope>NUCLEOTIDE SEQUENCE</scope>
    <source>
        <strain evidence="7 9">CBS 781.70</strain>
    </source>
</reference>
<dbReference type="Pfam" id="PF01544">
    <property type="entry name" value="CorA"/>
    <property type="match status" value="1"/>
</dbReference>
<keyword evidence="2 5" id="KW-0812">Transmembrane</keyword>
<dbReference type="InterPro" id="IPR002523">
    <property type="entry name" value="MgTranspt_CorA/ZnTranspt_ZntB"/>
</dbReference>
<dbReference type="Proteomes" id="UP000504638">
    <property type="component" value="Unplaced"/>
</dbReference>
<reference evidence="9" key="3">
    <citation type="submission" date="2025-04" db="UniProtKB">
        <authorList>
            <consortium name="RefSeq"/>
        </authorList>
    </citation>
    <scope>IDENTIFICATION</scope>
    <source>
        <strain evidence="9">CBS 781.70</strain>
    </source>
</reference>
<keyword evidence="8" id="KW-1185">Reference proteome</keyword>
<dbReference type="GeneID" id="54414349"/>
<dbReference type="GO" id="GO:0016020">
    <property type="term" value="C:membrane"/>
    <property type="evidence" value="ECO:0007669"/>
    <property type="project" value="UniProtKB-SubCell"/>
</dbReference>
<evidence type="ECO:0000256" key="1">
    <source>
        <dbReference type="ARBA" id="ARBA00004141"/>
    </source>
</evidence>
<dbReference type="SUPFAM" id="SSF144083">
    <property type="entry name" value="Magnesium transport protein CorA, transmembrane region"/>
    <property type="match status" value="1"/>
</dbReference>
<feature type="transmembrane region" description="Helical" evidence="5">
    <location>
        <begin position="169"/>
        <end position="188"/>
    </location>
</feature>
<protein>
    <submittedName>
        <fullName evidence="7 9">Uncharacterized protein</fullName>
    </submittedName>
</protein>
<feature type="chain" id="PRO_5044632073" evidence="6">
    <location>
        <begin position="21"/>
        <end position="455"/>
    </location>
</feature>
<evidence type="ECO:0000256" key="2">
    <source>
        <dbReference type="ARBA" id="ARBA00022692"/>
    </source>
</evidence>
<keyword evidence="6" id="KW-0732">Signal</keyword>
<dbReference type="GO" id="GO:0046873">
    <property type="term" value="F:metal ion transmembrane transporter activity"/>
    <property type="evidence" value="ECO:0007669"/>
    <property type="project" value="InterPro"/>
</dbReference>
<name>A0A6G1GFF2_9PEZI</name>
<sequence length="455" mass="51216">MLTMRSIILLVCQIYQTLHALGQVGRDFDPDDHPAAFFLQMYFGAWQPFYIYNSGWRSPEQGSKHVSLQFHLRLLSRDGLPPVYLPTMAQGGISSSCIYFNRFEGSIPSPLGGKKFELTEARLAVLLNTTLSNRPLYAITLLDDFRICTYVDESDALAKIKSLGFKVPGAQTGIAMFLAMLHIAHFYWAMEWGLFLDAMDTMLDFGIHSALNPEDRRKLMFDRSLTMAESYFAVLQTLRVCKVWIQEVPKNLADLKIQYTGTITAFFPTEFPEGEHAGDIDAFWEKDIEDAKTAAEPLLARVTQMEEDVKSLRDGLMSTTQLLEATRASTLNQYILVFTFATIFYLPLGFVAAIFGMHLFDHEDASRNQRSFYITTALMAVVTYAFAALAIVGIRHHDRSQQTKPSWSNSVRLFVGGLWKLFRPQQKYVSLDATTLMPGGDSSSEPGAKSTTDMA</sequence>
<dbReference type="EMBL" id="ML975150">
    <property type="protein sequence ID" value="KAF1816646.1"/>
    <property type="molecule type" value="Genomic_DNA"/>
</dbReference>
<evidence type="ECO:0000313" key="7">
    <source>
        <dbReference type="EMBL" id="KAF1816646.1"/>
    </source>
</evidence>
<dbReference type="RefSeq" id="XP_033538277.1">
    <property type="nucleotide sequence ID" value="XM_033673779.1"/>
</dbReference>
<dbReference type="AlphaFoldDB" id="A0A6G1GFF2"/>
<organism evidence="7">
    <name type="scientific">Eremomyces bilateralis CBS 781.70</name>
    <dbReference type="NCBI Taxonomy" id="1392243"/>
    <lineage>
        <taxon>Eukaryota</taxon>
        <taxon>Fungi</taxon>
        <taxon>Dikarya</taxon>
        <taxon>Ascomycota</taxon>
        <taxon>Pezizomycotina</taxon>
        <taxon>Dothideomycetes</taxon>
        <taxon>Dothideomycetes incertae sedis</taxon>
        <taxon>Eremomycetales</taxon>
        <taxon>Eremomycetaceae</taxon>
        <taxon>Eremomyces</taxon>
    </lineage>
</organism>
<keyword evidence="3 5" id="KW-1133">Transmembrane helix</keyword>
<reference evidence="9" key="2">
    <citation type="submission" date="2020-04" db="EMBL/GenBank/DDBJ databases">
        <authorList>
            <consortium name="NCBI Genome Project"/>
        </authorList>
    </citation>
    <scope>NUCLEOTIDE SEQUENCE</scope>
    <source>
        <strain evidence="9">CBS 781.70</strain>
    </source>
</reference>
<feature type="transmembrane region" description="Helical" evidence="5">
    <location>
        <begin position="372"/>
        <end position="394"/>
    </location>
</feature>
<evidence type="ECO:0000256" key="6">
    <source>
        <dbReference type="SAM" id="SignalP"/>
    </source>
</evidence>
<dbReference type="OrthoDB" id="426293at2759"/>
<gene>
    <name evidence="7 9" type="ORF">P152DRAFT_131315</name>
</gene>